<keyword evidence="2" id="KW-0067">ATP-binding</keyword>
<dbReference type="PANTHER" id="PTHR27001:SF939">
    <property type="entry name" value="INTERLEUKIN 1 RECEPTOR ASSOCIATED KINASE 1"/>
    <property type="match status" value="1"/>
</dbReference>
<dbReference type="InterPro" id="IPR011009">
    <property type="entry name" value="Kinase-like_dom_sf"/>
</dbReference>
<dbReference type="SUPFAM" id="SSF56112">
    <property type="entry name" value="Protein kinase-like (PK-like)"/>
    <property type="match status" value="1"/>
</dbReference>
<dbReference type="Proteomes" id="UP001345963">
    <property type="component" value="Unassembled WGS sequence"/>
</dbReference>
<organism evidence="4 5">
    <name type="scientific">Ataeniobius toweri</name>
    <dbReference type="NCBI Taxonomy" id="208326"/>
    <lineage>
        <taxon>Eukaryota</taxon>
        <taxon>Metazoa</taxon>
        <taxon>Chordata</taxon>
        <taxon>Craniata</taxon>
        <taxon>Vertebrata</taxon>
        <taxon>Euteleostomi</taxon>
        <taxon>Actinopterygii</taxon>
        <taxon>Neopterygii</taxon>
        <taxon>Teleostei</taxon>
        <taxon>Neoteleostei</taxon>
        <taxon>Acanthomorphata</taxon>
        <taxon>Ovalentaria</taxon>
        <taxon>Atherinomorphae</taxon>
        <taxon>Cyprinodontiformes</taxon>
        <taxon>Goodeidae</taxon>
        <taxon>Ataeniobius</taxon>
    </lineage>
</organism>
<dbReference type="EMBL" id="JAHUTI010052655">
    <property type="protein sequence ID" value="MED6249603.1"/>
    <property type="molecule type" value="Genomic_DNA"/>
</dbReference>
<evidence type="ECO:0000313" key="5">
    <source>
        <dbReference type="Proteomes" id="UP001345963"/>
    </source>
</evidence>
<evidence type="ECO:0000313" key="4">
    <source>
        <dbReference type="EMBL" id="MED6249603.1"/>
    </source>
</evidence>
<feature type="non-terminal residue" evidence="4">
    <location>
        <position position="1"/>
    </location>
</feature>
<name>A0ABU7BGR4_9TELE</name>
<dbReference type="InterPro" id="IPR001245">
    <property type="entry name" value="Ser-Thr/Tyr_kinase_cat_dom"/>
</dbReference>
<accession>A0ABU7BGR4</accession>
<protein>
    <recommendedName>
        <fullName evidence="3">Protein kinase domain-containing protein</fullName>
    </recommendedName>
</protein>
<evidence type="ECO:0000256" key="1">
    <source>
        <dbReference type="ARBA" id="ARBA00022741"/>
    </source>
</evidence>
<dbReference type="PROSITE" id="PS50011">
    <property type="entry name" value="PROTEIN_KINASE_DOM"/>
    <property type="match status" value="1"/>
</dbReference>
<comment type="caution">
    <text evidence="4">The sequence shown here is derived from an EMBL/GenBank/DDBJ whole genome shotgun (WGS) entry which is preliminary data.</text>
</comment>
<keyword evidence="1" id="KW-0547">Nucleotide-binding</keyword>
<proteinExistence type="predicted"/>
<evidence type="ECO:0000256" key="2">
    <source>
        <dbReference type="ARBA" id="ARBA00022840"/>
    </source>
</evidence>
<keyword evidence="5" id="KW-1185">Reference proteome</keyword>
<gene>
    <name evidence="4" type="ORF">ATANTOWER_016848</name>
</gene>
<feature type="domain" description="Protein kinase" evidence="3">
    <location>
        <begin position="1"/>
        <end position="101"/>
    </location>
</feature>
<dbReference type="Pfam" id="PF07714">
    <property type="entry name" value="PK_Tyr_Ser-Thr"/>
    <property type="match status" value="1"/>
</dbReference>
<evidence type="ECO:0000259" key="3">
    <source>
        <dbReference type="PROSITE" id="PS50011"/>
    </source>
</evidence>
<dbReference type="Gene3D" id="1.10.510.10">
    <property type="entry name" value="Transferase(Phosphotransferase) domain 1"/>
    <property type="match status" value="1"/>
</dbReference>
<reference evidence="4 5" key="1">
    <citation type="submission" date="2021-07" db="EMBL/GenBank/DDBJ databases">
        <authorList>
            <person name="Palmer J.M."/>
        </authorList>
    </citation>
    <scope>NUCLEOTIDE SEQUENCE [LARGE SCALE GENOMIC DNA]</scope>
    <source>
        <strain evidence="4 5">AT_MEX2019</strain>
        <tissue evidence="4">Muscle</tissue>
    </source>
</reference>
<dbReference type="InterPro" id="IPR000719">
    <property type="entry name" value="Prot_kinase_dom"/>
</dbReference>
<sequence length="101" mass="11347">DCQMDWTLLRKSFQTEVENLSKFRHPNIVDLLGFSEGGGGLMCLIYSYMENQSLEDQLHNACMVLSWPLRISIVEGAAAALQFLHCPPSGQEPLIHGDVKR</sequence>
<dbReference type="PANTHER" id="PTHR27001">
    <property type="entry name" value="OS01G0253100 PROTEIN"/>
    <property type="match status" value="1"/>
</dbReference>